<dbReference type="EMBL" id="MU853679">
    <property type="protein sequence ID" value="KAK4139207.1"/>
    <property type="molecule type" value="Genomic_DNA"/>
</dbReference>
<proteinExistence type="predicted"/>
<comment type="caution">
    <text evidence="1">The sequence shown here is derived from an EMBL/GenBank/DDBJ whole genome shotgun (WGS) entry which is preliminary data.</text>
</comment>
<dbReference type="AlphaFoldDB" id="A0AAN6ZI20"/>
<gene>
    <name evidence="1" type="ORF">C8A04DRAFT_33318</name>
</gene>
<dbReference type="Proteomes" id="UP001302676">
    <property type="component" value="Unassembled WGS sequence"/>
</dbReference>
<dbReference type="GeneID" id="87819034"/>
<organism evidence="1 2">
    <name type="scientific">Dichotomopilus funicola</name>
    <dbReference type="NCBI Taxonomy" id="1934379"/>
    <lineage>
        <taxon>Eukaryota</taxon>
        <taxon>Fungi</taxon>
        <taxon>Dikarya</taxon>
        <taxon>Ascomycota</taxon>
        <taxon>Pezizomycotina</taxon>
        <taxon>Sordariomycetes</taxon>
        <taxon>Sordariomycetidae</taxon>
        <taxon>Sordariales</taxon>
        <taxon>Chaetomiaceae</taxon>
        <taxon>Dichotomopilus</taxon>
    </lineage>
</organism>
<sequence length="133" mass="14859">MSHTEIKKGEWQTGLCDFMSGGHCLVGCFFPCILANQTAELIEDPDEKEPEKCGTVGCAWCLCSGFSVLFGCFQRRSIRRMAGIESNVCCDFIINGCCPCCALIQQQKELEIRRDVRLAAKQGYQAQPPMRRP</sequence>
<protein>
    <submittedName>
        <fullName evidence="1">PLAC8 family-domain-containing protein</fullName>
    </submittedName>
</protein>
<dbReference type="RefSeq" id="XP_062632578.1">
    <property type="nucleotide sequence ID" value="XM_062782421.1"/>
</dbReference>
<accession>A0AAN6ZI20</accession>
<dbReference type="Pfam" id="PF04749">
    <property type="entry name" value="PLAC8"/>
    <property type="match status" value="1"/>
</dbReference>
<dbReference type="InterPro" id="IPR006461">
    <property type="entry name" value="PLAC_motif_containing"/>
</dbReference>
<keyword evidence="2" id="KW-1185">Reference proteome</keyword>
<dbReference type="NCBIfam" id="TIGR01571">
    <property type="entry name" value="A_thal_Cys_rich"/>
    <property type="match status" value="1"/>
</dbReference>
<evidence type="ECO:0000313" key="2">
    <source>
        <dbReference type="Proteomes" id="UP001302676"/>
    </source>
</evidence>
<reference evidence="1" key="1">
    <citation type="journal article" date="2023" name="Mol. Phylogenet. Evol.">
        <title>Genome-scale phylogeny and comparative genomics of the fungal order Sordariales.</title>
        <authorList>
            <person name="Hensen N."/>
            <person name="Bonometti L."/>
            <person name="Westerberg I."/>
            <person name="Brannstrom I.O."/>
            <person name="Guillou S."/>
            <person name="Cros-Aarteil S."/>
            <person name="Calhoun S."/>
            <person name="Haridas S."/>
            <person name="Kuo A."/>
            <person name="Mondo S."/>
            <person name="Pangilinan J."/>
            <person name="Riley R."/>
            <person name="LaButti K."/>
            <person name="Andreopoulos B."/>
            <person name="Lipzen A."/>
            <person name="Chen C."/>
            <person name="Yan M."/>
            <person name="Daum C."/>
            <person name="Ng V."/>
            <person name="Clum A."/>
            <person name="Steindorff A."/>
            <person name="Ohm R.A."/>
            <person name="Martin F."/>
            <person name="Silar P."/>
            <person name="Natvig D.O."/>
            <person name="Lalanne C."/>
            <person name="Gautier V."/>
            <person name="Ament-Velasquez S.L."/>
            <person name="Kruys A."/>
            <person name="Hutchinson M.I."/>
            <person name="Powell A.J."/>
            <person name="Barry K."/>
            <person name="Miller A.N."/>
            <person name="Grigoriev I.V."/>
            <person name="Debuchy R."/>
            <person name="Gladieux P."/>
            <person name="Hiltunen Thoren M."/>
            <person name="Johannesson H."/>
        </authorList>
    </citation>
    <scope>NUCLEOTIDE SEQUENCE</scope>
    <source>
        <strain evidence="1">CBS 141.50</strain>
    </source>
</reference>
<name>A0AAN6ZI20_9PEZI</name>
<dbReference type="PANTHER" id="PTHR15907">
    <property type="entry name" value="DUF614 FAMILY PROTEIN-RELATED"/>
    <property type="match status" value="1"/>
</dbReference>
<reference evidence="1" key="2">
    <citation type="submission" date="2023-05" db="EMBL/GenBank/DDBJ databases">
        <authorList>
            <consortium name="Lawrence Berkeley National Laboratory"/>
            <person name="Steindorff A."/>
            <person name="Hensen N."/>
            <person name="Bonometti L."/>
            <person name="Westerberg I."/>
            <person name="Brannstrom I.O."/>
            <person name="Guillou S."/>
            <person name="Cros-Aarteil S."/>
            <person name="Calhoun S."/>
            <person name="Haridas S."/>
            <person name="Kuo A."/>
            <person name="Mondo S."/>
            <person name="Pangilinan J."/>
            <person name="Riley R."/>
            <person name="Labutti K."/>
            <person name="Andreopoulos B."/>
            <person name="Lipzen A."/>
            <person name="Chen C."/>
            <person name="Yanf M."/>
            <person name="Daum C."/>
            <person name="Ng V."/>
            <person name="Clum A."/>
            <person name="Ohm R."/>
            <person name="Martin F."/>
            <person name="Silar P."/>
            <person name="Natvig D."/>
            <person name="Lalanne C."/>
            <person name="Gautier V."/>
            <person name="Ament-Velasquez S.L."/>
            <person name="Kruys A."/>
            <person name="Hutchinson M.I."/>
            <person name="Powell A.J."/>
            <person name="Barry K."/>
            <person name="Miller A.N."/>
            <person name="Grigoriev I.V."/>
            <person name="Debuchy R."/>
            <person name="Gladieux P."/>
            <person name="Thoren M.H."/>
            <person name="Johannesson H."/>
        </authorList>
    </citation>
    <scope>NUCLEOTIDE SEQUENCE</scope>
    <source>
        <strain evidence="1">CBS 141.50</strain>
    </source>
</reference>
<evidence type="ECO:0000313" key="1">
    <source>
        <dbReference type="EMBL" id="KAK4139207.1"/>
    </source>
</evidence>